<accession>A0A1H8UZ14</accession>
<keyword evidence="2" id="KW-1185">Reference proteome</keyword>
<protein>
    <submittedName>
        <fullName evidence="1">Uncharacterized protein</fullName>
    </submittedName>
</protein>
<dbReference type="AlphaFoldDB" id="A0A1H8UZ14"/>
<dbReference type="Proteomes" id="UP000199126">
    <property type="component" value="Unassembled WGS sequence"/>
</dbReference>
<dbReference type="EMBL" id="FODV01000013">
    <property type="protein sequence ID" value="SEP08194.1"/>
    <property type="molecule type" value="Genomic_DNA"/>
</dbReference>
<gene>
    <name evidence="1" type="ORF">SAMN04487948_11355</name>
</gene>
<name>A0A1H8UZ14_9EURY</name>
<reference evidence="2" key="1">
    <citation type="submission" date="2016-10" db="EMBL/GenBank/DDBJ databases">
        <authorList>
            <person name="Varghese N."/>
            <person name="Submissions S."/>
        </authorList>
    </citation>
    <scope>NUCLEOTIDE SEQUENCE [LARGE SCALE GENOMIC DNA]</scope>
    <source>
        <strain evidence="2">CGMCC 1.10121</strain>
    </source>
</reference>
<evidence type="ECO:0000313" key="1">
    <source>
        <dbReference type="EMBL" id="SEP08194.1"/>
    </source>
</evidence>
<sequence>MSLLAESRVPTVIEPIGYTPQGILQYPTETEMLVQSTEYQFTTSVKHRARDAATGVLWEQAQADNGM</sequence>
<proteinExistence type="predicted"/>
<organism evidence="1 2">
    <name type="scientific">Halogranum amylolyticum</name>
    <dbReference type="NCBI Taxonomy" id="660520"/>
    <lineage>
        <taxon>Archaea</taxon>
        <taxon>Methanobacteriati</taxon>
        <taxon>Methanobacteriota</taxon>
        <taxon>Stenosarchaea group</taxon>
        <taxon>Halobacteria</taxon>
        <taxon>Halobacteriales</taxon>
        <taxon>Haloferacaceae</taxon>
    </lineage>
</organism>
<evidence type="ECO:0000313" key="2">
    <source>
        <dbReference type="Proteomes" id="UP000199126"/>
    </source>
</evidence>